<dbReference type="RefSeq" id="WP_147848578.1">
    <property type="nucleotide sequence ID" value="NZ_VDUZ01000022.1"/>
</dbReference>
<dbReference type="SUPFAM" id="SSF53850">
    <property type="entry name" value="Periplasmic binding protein-like II"/>
    <property type="match status" value="1"/>
</dbReference>
<organism evidence="6 7">
    <name type="scientific">Vineibacter terrae</name>
    <dbReference type="NCBI Taxonomy" id="2586908"/>
    <lineage>
        <taxon>Bacteria</taxon>
        <taxon>Pseudomonadati</taxon>
        <taxon>Pseudomonadota</taxon>
        <taxon>Alphaproteobacteria</taxon>
        <taxon>Hyphomicrobiales</taxon>
        <taxon>Vineibacter</taxon>
    </lineage>
</organism>
<keyword evidence="3" id="KW-0238">DNA-binding</keyword>
<keyword evidence="4" id="KW-0804">Transcription</keyword>
<dbReference type="PANTHER" id="PTHR30427">
    <property type="entry name" value="TRANSCRIPTIONAL ACTIVATOR PROTEIN LYSR"/>
    <property type="match status" value="1"/>
</dbReference>
<dbReference type="InterPro" id="IPR036390">
    <property type="entry name" value="WH_DNA-bd_sf"/>
</dbReference>
<evidence type="ECO:0000313" key="6">
    <source>
        <dbReference type="EMBL" id="TXL73784.1"/>
    </source>
</evidence>
<keyword evidence="2" id="KW-0805">Transcription regulation</keyword>
<feature type="domain" description="HTH lysR-type" evidence="5">
    <location>
        <begin position="1"/>
        <end position="58"/>
    </location>
</feature>
<dbReference type="Proteomes" id="UP000321638">
    <property type="component" value="Unassembled WGS sequence"/>
</dbReference>
<evidence type="ECO:0000313" key="7">
    <source>
        <dbReference type="Proteomes" id="UP000321638"/>
    </source>
</evidence>
<keyword evidence="7" id="KW-1185">Reference proteome</keyword>
<evidence type="ECO:0000256" key="3">
    <source>
        <dbReference type="ARBA" id="ARBA00023125"/>
    </source>
</evidence>
<dbReference type="EMBL" id="VDUZ01000022">
    <property type="protein sequence ID" value="TXL73784.1"/>
    <property type="molecule type" value="Genomic_DNA"/>
</dbReference>
<dbReference type="AlphaFoldDB" id="A0A5C8PK99"/>
<dbReference type="GO" id="GO:0003700">
    <property type="term" value="F:DNA-binding transcription factor activity"/>
    <property type="evidence" value="ECO:0007669"/>
    <property type="project" value="InterPro"/>
</dbReference>
<dbReference type="Gene3D" id="1.10.10.10">
    <property type="entry name" value="Winged helix-like DNA-binding domain superfamily/Winged helix DNA-binding domain"/>
    <property type="match status" value="1"/>
</dbReference>
<name>A0A5C8PK99_9HYPH</name>
<dbReference type="Gene3D" id="3.40.190.290">
    <property type="match status" value="1"/>
</dbReference>
<dbReference type="InterPro" id="IPR005119">
    <property type="entry name" value="LysR_subst-bd"/>
</dbReference>
<accession>A0A5C8PK99</accession>
<proteinExistence type="inferred from homology"/>
<comment type="similarity">
    <text evidence="1">Belongs to the LysR transcriptional regulatory family.</text>
</comment>
<sequence>MNLRQIEVFRAVMLAGSVTGAARLLRVSQPGISRMLSHVELQLGVRLFERGKGRLRPTPEARALHREVEQVYRGVQRIDACAGALRDGAHLSLRVLASPSTALEVVPRAVSQLALQFPQARIYMETALVRDMVSQLVNNEADIAVSTLAIEHAMLVSQPVGRWSLTCVFPAGHALAARRSVSPRDIAGERLISFSSDTPQGRLISDWRRQHAALPSSQIEVRAGQVACSLAACGAGVAIVDDLTARAWPTDRLGFRPIAGSPTFEIFAVRNEGAPSSFLAAAFVEKVAAGFRELARPAGGRARRPAARP</sequence>
<dbReference type="PROSITE" id="PS50931">
    <property type="entry name" value="HTH_LYSR"/>
    <property type="match status" value="1"/>
</dbReference>
<dbReference type="InterPro" id="IPR000847">
    <property type="entry name" value="LysR_HTH_N"/>
</dbReference>
<evidence type="ECO:0000256" key="1">
    <source>
        <dbReference type="ARBA" id="ARBA00009437"/>
    </source>
</evidence>
<reference evidence="6 7" key="1">
    <citation type="submission" date="2019-06" db="EMBL/GenBank/DDBJ databases">
        <title>New taxonomy in bacterial strain CC-CFT640, isolated from vineyard.</title>
        <authorList>
            <person name="Lin S.-Y."/>
            <person name="Tsai C.-F."/>
            <person name="Young C.-C."/>
        </authorList>
    </citation>
    <scope>NUCLEOTIDE SEQUENCE [LARGE SCALE GENOMIC DNA]</scope>
    <source>
        <strain evidence="6 7">CC-CFT640</strain>
    </source>
</reference>
<dbReference type="SUPFAM" id="SSF46785">
    <property type="entry name" value="Winged helix' DNA-binding domain"/>
    <property type="match status" value="1"/>
</dbReference>
<dbReference type="InterPro" id="IPR036388">
    <property type="entry name" value="WH-like_DNA-bd_sf"/>
</dbReference>
<dbReference type="GO" id="GO:0043565">
    <property type="term" value="F:sequence-specific DNA binding"/>
    <property type="evidence" value="ECO:0007669"/>
    <property type="project" value="TreeGrafter"/>
</dbReference>
<dbReference type="PRINTS" id="PR00039">
    <property type="entry name" value="HTHLYSR"/>
</dbReference>
<evidence type="ECO:0000259" key="5">
    <source>
        <dbReference type="PROSITE" id="PS50931"/>
    </source>
</evidence>
<dbReference type="OrthoDB" id="9806538at2"/>
<evidence type="ECO:0000256" key="4">
    <source>
        <dbReference type="ARBA" id="ARBA00023163"/>
    </source>
</evidence>
<dbReference type="PANTHER" id="PTHR30427:SF1">
    <property type="entry name" value="TRANSCRIPTIONAL ACTIVATOR PROTEIN LYSR"/>
    <property type="match status" value="1"/>
</dbReference>
<gene>
    <name evidence="6" type="ORF">FHP25_19190</name>
</gene>
<protein>
    <submittedName>
        <fullName evidence="6">LysR family transcriptional regulator</fullName>
    </submittedName>
</protein>
<evidence type="ECO:0000256" key="2">
    <source>
        <dbReference type="ARBA" id="ARBA00023015"/>
    </source>
</evidence>
<dbReference type="GO" id="GO:0010628">
    <property type="term" value="P:positive regulation of gene expression"/>
    <property type="evidence" value="ECO:0007669"/>
    <property type="project" value="TreeGrafter"/>
</dbReference>
<dbReference type="Pfam" id="PF00126">
    <property type="entry name" value="HTH_1"/>
    <property type="match status" value="1"/>
</dbReference>
<dbReference type="Pfam" id="PF03466">
    <property type="entry name" value="LysR_substrate"/>
    <property type="match status" value="1"/>
</dbReference>
<comment type="caution">
    <text evidence="6">The sequence shown here is derived from an EMBL/GenBank/DDBJ whole genome shotgun (WGS) entry which is preliminary data.</text>
</comment>